<name>A0ABP0PJZ0_9DINO</name>
<evidence type="ECO:0000313" key="4">
    <source>
        <dbReference type="Proteomes" id="UP001642484"/>
    </source>
</evidence>
<dbReference type="InterPro" id="IPR006869">
    <property type="entry name" value="DUF547"/>
</dbReference>
<feature type="domain" description="cDENN" evidence="2">
    <location>
        <begin position="177"/>
        <end position="382"/>
    </location>
</feature>
<feature type="region of interest" description="Disordered" evidence="1">
    <location>
        <begin position="1194"/>
        <end position="1219"/>
    </location>
</feature>
<reference evidence="3 4" key="1">
    <citation type="submission" date="2024-02" db="EMBL/GenBank/DDBJ databases">
        <authorList>
            <person name="Chen Y."/>
            <person name="Shah S."/>
            <person name="Dougan E. K."/>
            <person name="Thang M."/>
            <person name="Chan C."/>
        </authorList>
    </citation>
    <scope>NUCLEOTIDE SEQUENCE [LARGE SCALE GENOMIC DNA]</scope>
</reference>
<feature type="compositionally biased region" description="Low complexity" evidence="1">
    <location>
        <begin position="857"/>
        <end position="866"/>
    </location>
</feature>
<dbReference type="PANTHER" id="PTHR12296">
    <property type="entry name" value="DENN DOMAIN-CONTAINING PROTEIN 4"/>
    <property type="match status" value="1"/>
</dbReference>
<dbReference type="EMBL" id="CAXAMN010023262">
    <property type="protein sequence ID" value="CAK9076331.1"/>
    <property type="molecule type" value="Genomic_DNA"/>
</dbReference>
<accession>A0ABP0PJZ0</accession>
<dbReference type="Proteomes" id="UP001642484">
    <property type="component" value="Unassembled WGS sequence"/>
</dbReference>
<feature type="region of interest" description="Disordered" evidence="1">
    <location>
        <begin position="832"/>
        <end position="908"/>
    </location>
</feature>
<evidence type="ECO:0000259" key="2">
    <source>
        <dbReference type="SMART" id="SM00799"/>
    </source>
</evidence>
<dbReference type="InterPro" id="IPR051696">
    <property type="entry name" value="DENN_Domain_GEFs"/>
</dbReference>
<feature type="compositionally biased region" description="Basic and acidic residues" evidence="1">
    <location>
        <begin position="874"/>
        <end position="892"/>
    </location>
</feature>
<comment type="caution">
    <text evidence="3">The sequence shown here is derived from an EMBL/GenBank/DDBJ whole genome shotgun (WGS) entry which is preliminary data.</text>
</comment>
<keyword evidence="4" id="KW-1185">Reference proteome</keyword>
<evidence type="ECO:0000256" key="1">
    <source>
        <dbReference type="SAM" id="MobiDB-lite"/>
    </source>
</evidence>
<dbReference type="Pfam" id="PF04784">
    <property type="entry name" value="DUF547"/>
    <property type="match status" value="1"/>
</dbReference>
<dbReference type="Pfam" id="PF02141">
    <property type="entry name" value="DENN"/>
    <property type="match status" value="1"/>
</dbReference>
<dbReference type="Gene3D" id="3.40.50.11500">
    <property type="match status" value="1"/>
</dbReference>
<dbReference type="SMART" id="SM00799">
    <property type="entry name" value="DENN"/>
    <property type="match status" value="1"/>
</dbReference>
<evidence type="ECO:0000313" key="3">
    <source>
        <dbReference type="EMBL" id="CAK9076331.1"/>
    </source>
</evidence>
<dbReference type="PANTHER" id="PTHR12296:SF21">
    <property type="entry name" value="DENN DOMAIN-CONTAINING PROTEIN 3"/>
    <property type="match status" value="1"/>
</dbReference>
<proteinExistence type="predicted"/>
<dbReference type="InterPro" id="IPR001194">
    <property type="entry name" value="cDENN_dom"/>
</dbReference>
<organism evidence="3 4">
    <name type="scientific">Durusdinium trenchii</name>
    <dbReference type="NCBI Taxonomy" id="1381693"/>
    <lineage>
        <taxon>Eukaryota</taxon>
        <taxon>Sar</taxon>
        <taxon>Alveolata</taxon>
        <taxon>Dinophyceae</taxon>
        <taxon>Suessiales</taxon>
        <taxon>Symbiodiniaceae</taxon>
        <taxon>Durusdinium</taxon>
    </lineage>
</organism>
<sequence>MVLRTVRFGIRLSEGRGLKTGRRSRGLPARHELALLGLPATDEAVVDSYRDSVDPSHPDCWMLDFLRVGQLAVILGDALFIHGGLYDDCLGRVPEETASTVLATLPSEEALPLTDRQALQRLPEVFGPRKGFGAFGLGLRASTRTASDAAPGVAAERSTRCFCSVLEEWPRVYAAAVALELSGGLSYLCLWSDAPEILSQHFLHGLAGLHAALRRGPTDEASASRLSRLSRLCGLWSWLLREVPRPPEGTALHLHVADTSARLLRPQGQHGLSAPHVPLRLLFERLSLEDVLLLCRLVLLERRILLRSSSSLILTACCEALARVLLFPLQWQHGYSPLANHQQLHDPKPWLLGMRREVELGRAALVAAPTGQPCSVFDLDAGHCTVLEPSCVERRLPELPTQLSRPLRARLSRLRAKAGDYLNDAAFDHEVQVIFLQSLAPLLELRPFIGKAEQSDCAVFDAQEYVHSQELDAQAFCRAWVETLAFRELLCEVNAQKRGRILFEEALLQLEGSIVAVTDPTPNAATDLVDENAQGSMLQGTSHASSQLFSVSSRFESCSSELEDTETEAILELRGRSGRLLGPSLDLHLHYDSDSASSAAVAPSRSTASPLAKMVHVVRRFWKERPLERPAPVTCEGNASDLDTLVAGMKQRSSLVQRSFRPSWLQAMASQLAAEPTRPPEEQQLLDSFAELFEAPAEHQASSSTCAHSWSGGALDMVNLKPDCFRTLGLCRMQTHSSFPSIPSSSEADAAEFLEEVAEDDASPAPPSPHSAASPRVLNLQRTCLRTPRHPTLIAAQLLRKAFLCLYLAQSIKDANKRKSSKKVRISGGTTTFDEEDFLSPTQQRRKTLRSMTTSNLSLSPSPAAARSFVAPHSPDRSPARATGDDLARRSDPTLLSSGRSPRRKFSKQALEKFETPEAVTELCLSFCELQACHPEDLDHDEREAFWLNVLNACTLAWICTTDPQKLQSNLFPMHVFLGFLQKSTVNVGGQIFSLQDLEHQVLRAHSKAPKFGWIFQGQKGFKCERAKMALESAAPEVSFGIFYPLRFGYPRLQVYYPQALPDQLLLNCAQYLFETVAVEPKKRRVTLPPLLKYYAQDFGGTSAALLHFVQLTLEAAPSLLEQLAFEGGILSDAQSLLATEAPLKSKMLEQLRTEVGFAHVNVSYAEFDWRLDLTKSAAGSWELEDMLEVAREKKMKVAPPPGRPLPGENPRQRRYVAS</sequence>
<dbReference type="InterPro" id="IPR043153">
    <property type="entry name" value="DENN_C"/>
</dbReference>
<gene>
    <name evidence="3" type="ORF">CCMP2556_LOCUS37611</name>
</gene>
<protein>
    <recommendedName>
        <fullName evidence="2">cDENN domain-containing protein</fullName>
    </recommendedName>
</protein>